<name>A0A0A9GQP9_ARUDO</name>
<reference evidence="1" key="2">
    <citation type="journal article" date="2015" name="Data Brief">
        <title>Shoot transcriptome of the giant reed, Arundo donax.</title>
        <authorList>
            <person name="Barrero R.A."/>
            <person name="Guerrero F.D."/>
            <person name="Moolhuijzen P."/>
            <person name="Goolsby J.A."/>
            <person name="Tidwell J."/>
            <person name="Bellgard S.E."/>
            <person name="Bellgard M.I."/>
        </authorList>
    </citation>
    <scope>NUCLEOTIDE SEQUENCE</scope>
    <source>
        <tissue evidence="1">Shoot tissue taken approximately 20 cm above the soil surface</tissue>
    </source>
</reference>
<dbReference type="AlphaFoldDB" id="A0A0A9GQP9"/>
<dbReference type="EMBL" id="GBRH01172172">
    <property type="protein sequence ID" value="JAE25724.1"/>
    <property type="molecule type" value="Transcribed_RNA"/>
</dbReference>
<accession>A0A0A9GQP9</accession>
<sequence length="28" mass="3072">MITSILSIAWTSCYVRLPTPFKVQAASS</sequence>
<protein>
    <submittedName>
        <fullName evidence="1">Uncharacterized protein</fullName>
    </submittedName>
</protein>
<evidence type="ECO:0000313" key="1">
    <source>
        <dbReference type="EMBL" id="JAE25724.1"/>
    </source>
</evidence>
<organism evidence="1">
    <name type="scientific">Arundo donax</name>
    <name type="common">Giant reed</name>
    <name type="synonym">Donax arundinaceus</name>
    <dbReference type="NCBI Taxonomy" id="35708"/>
    <lineage>
        <taxon>Eukaryota</taxon>
        <taxon>Viridiplantae</taxon>
        <taxon>Streptophyta</taxon>
        <taxon>Embryophyta</taxon>
        <taxon>Tracheophyta</taxon>
        <taxon>Spermatophyta</taxon>
        <taxon>Magnoliopsida</taxon>
        <taxon>Liliopsida</taxon>
        <taxon>Poales</taxon>
        <taxon>Poaceae</taxon>
        <taxon>PACMAD clade</taxon>
        <taxon>Arundinoideae</taxon>
        <taxon>Arundineae</taxon>
        <taxon>Arundo</taxon>
    </lineage>
</organism>
<proteinExistence type="predicted"/>
<reference evidence="1" key="1">
    <citation type="submission" date="2014-09" db="EMBL/GenBank/DDBJ databases">
        <authorList>
            <person name="Magalhaes I.L.F."/>
            <person name="Oliveira U."/>
            <person name="Santos F.R."/>
            <person name="Vidigal T.H.D.A."/>
            <person name="Brescovit A.D."/>
            <person name="Santos A.J."/>
        </authorList>
    </citation>
    <scope>NUCLEOTIDE SEQUENCE</scope>
    <source>
        <tissue evidence="1">Shoot tissue taken approximately 20 cm above the soil surface</tissue>
    </source>
</reference>